<dbReference type="AlphaFoldDB" id="A0AAU9C9F6"/>
<accession>A0AAU9C9F6</accession>
<dbReference type="EMBL" id="AP025285">
    <property type="protein sequence ID" value="BDC90487.1"/>
    <property type="molecule type" value="Genomic_DNA"/>
</dbReference>
<protein>
    <submittedName>
        <fullName evidence="1">Uncharacterized protein</fullName>
    </submittedName>
</protein>
<gene>
    <name evidence="1" type="ORF">ATTO_03590</name>
</gene>
<evidence type="ECO:0000313" key="1">
    <source>
        <dbReference type="EMBL" id="BDC90487.1"/>
    </source>
</evidence>
<sequence length="46" mass="4845">MGSSAHEREDHDVIGNFVYEQPVGSDMAFPVPGPIPGEHVRPSAAG</sequence>
<name>A0AAU9C9F6_9ACTN</name>
<dbReference type="Proteomes" id="UP001431186">
    <property type="component" value="Chromosome"/>
</dbReference>
<evidence type="ECO:0000313" key="2">
    <source>
        <dbReference type="Proteomes" id="UP001431186"/>
    </source>
</evidence>
<reference evidence="1" key="1">
    <citation type="submission" date="2021-11" db="EMBL/GenBank/DDBJ databases">
        <title>Complete genome sequence of Atopobiaceae bacterium TOC12.</title>
        <authorList>
            <person name="Morinaga K."/>
            <person name="Kusada H."/>
            <person name="Tamaki H."/>
        </authorList>
    </citation>
    <scope>NUCLEOTIDE SEQUENCE</scope>
    <source>
        <strain evidence="1">TOC12</strain>
    </source>
</reference>
<keyword evidence="2" id="KW-1185">Reference proteome</keyword>
<organism evidence="1 2">
    <name type="scientific">Leptogranulimonas caecicola</name>
    <dbReference type="NCBI Taxonomy" id="2894156"/>
    <lineage>
        <taxon>Bacteria</taxon>
        <taxon>Bacillati</taxon>
        <taxon>Actinomycetota</taxon>
        <taxon>Coriobacteriia</taxon>
        <taxon>Coriobacteriales</taxon>
        <taxon>Kribbibacteriaceae</taxon>
        <taxon>Leptogranulimonas</taxon>
    </lineage>
</organism>
<dbReference type="KEGG" id="lcal:ATTO_03590"/>
<proteinExistence type="predicted"/>